<proteinExistence type="predicted"/>
<name>A0A6J6JRA3_9ZZZZ</name>
<gene>
    <name evidence="1" type="ORF">UFOPK2131_00775</name>
</gene>
<dbReference type="EMBL" id="CAEZVT010000100">
    <property type="protein sequence ID" value="CAB4638834.1"/>
    <property type="molecule type" value="Genomic_DNA"/>
</dbReference>
<dbReference type="Pfam" id="PF13829">
    <property type="entry name" value="DUF4191"/>
    <property type="match status" value="1"/>
</dbReference>
<accession>A0A6J6JRA3</accession>
<reference evidence="1" key="1">
    <citation type="submission" date="2020-05" db="EMBL/GenBank/DDBJ databases">
        <authorList>
            <person name="Chiriac C."/>
            <person name="Salcher M."/>
            <person name="Ghai R."/>
            <person name="Kavagutti S V."/>
        </authorList>
    </citation>
    <scope>NUCLEOTIDE SEQUENCE</scope>
</reference>
<organism evidence="1">
    <name type="scientific">freshwater metagenome</name>
    <dbReference type="NCBI Taxonomy" id="449393"/>
    <lineage>
        <taxon>unclassified sequences</taxon>
        <taxon>metagenomes</taxon>
        <taxon>ecological metagenomes</taxon>
    </lineage>
</organism>
<evidence type="ECO:0000313" key="1">
    <source>
        <dbReference type="EMBL" id="CAB4638834.1"/>
    </source>
</evidence>
<sequence length="117" mass="12834">MPVAVDPKSRDAVYRAVGKAGVVLIAEGNSARVKQLIEDEKRKVSRAIPGVTIQVVWVNQDTSSTPLHALTKTIYKLKKALNRSEISVVNKRLAGLGLNIPIPKGIDPNRMRPGRRM</sequence>
<protein>
    <submittedName>
        <fullName evidence="1">Unannotated protein</fullName>
    </submittedName>
</protein>
<dbReference type="InterPro" id="IPR025445">
    <property type="entry name" value="DUF4191"/>
</dbReference>
<dbReference type="AlphaFoldDB" id="A0A6J6JRA3"/>